<accession>A0A0A1UDV6</accession>
<dbReference type="RefSeq" id="XP_004261557.1">
    <property type="nucleotide sequence ID" value="XM_004261509.1"/>
</dbReference>
<keyword evidence="6" id="KW-0328">Glycosyltransferase</keyword>
<dbReference type="GO" id="GO:2001070">
    <property type="term" value="F:starch binding"/>
    <property type="evidence" value="ECO:0007669"/>
    <property type="project" value="InterPro"/>
</dbReference>
<feature type="domain" description="CBM20" evidence="11">
    <location>
        <begin position="115"/>
        <end position="221"/>
    </location>
</feature>
<protein>
    <recommendedName>
        <fullName evidence="4">4-alpha-glucanotransferase</fullName>
        <ecNumber evidence="4">2.4.1.25</ecNumber>
    </recommendedName>
    <alternativeName>
        <fullName evidence="9">Amylomaltase</fullName>
    </alternativeName>
    <alternativeName>
        <fullName evidence="10">Disproportionating enzyme</fullName>
    </alternativeName>
</protein>
<name>A0A0A1UDV6_ENTIV</name>
<evidence type="ECO:0000256" key="6">
    <source>
        <dbReference type="ARBA" id="ARBA00022676"/>
    </source>
</evidence>
<dbReference type="Pfam" id="PF00686">
    <property type="entry name" value="CBM_20"/>
    <property type="match status" value="1"/>
</dbReference>
<dbReference type="EMBL" id="KB206169">
    <property type="protein sequence ID" value="ELP94786.1"/>
    <property type="molecule type" value="Genomic_DNA"/>
</dbReference>
<dbReference type="Gene3D" id="3.20.20.80">
    <property type="entry name" value="Glycosidases"/>
    <property type="match status" value="1"/>
</dbReference>
<evidence type="ECO:0000313" key="12">
    <source>
        <dbReference type="EMBL" id="ELP94786.1"/>
    </source>
</evidence>
<dbReference type="InterPro" id="IPR013783">
    <property type="entry name" value="Ig-like_fold"/>
</dbReference>
<dbReference type="PROSITE" id="PS51166">
    <property type="entry name" value="CBM20"/>
    <property type="match status" value="1"/>
</dbReference>
<dbReference type="AlphaFoldDB" id="A0A0A1UDV6"/>
<evidence type="ECO:0000256" key="4">
    <source>
        <dbReference type="ARBA" id="ARBA00012560"/>
    </source>
</evidence>
<dbReference type="VEuPathDB" id="AmoebaDB:EIN_246800"/>
<keyword evidence="7" id="KW-0808">Transferase</keyword>
<evidence type="ECO:0000256" key="7">
    <source>
        <dbReference type="ARBA" id="ARBA00022679"/>
    </source>
</evidence>
<evidence type="ECO:0000256" key="3">
    <source>
        <dbReference type="ARBA" id="ARBA00005684"/>
    </source>
</evidence>
<evidence type="ECO:0000256" key="1">
    <source>
        <dbReference type="ARBA" id="ARBA00000439"/>
    </source>
</evidence>
<keyword evidence="5" id="KW-0963">Cytoplasm</keyword>
<dbReference type="EC" id="2.4.1.25" evidence="4"/>
<evidence type="ECO:0000313" key="13">
    <source>
        <dbReference type="Proteomes" id="UP000014680"/>
    </source>
</evidence>
<evidence type="ECO:0000256" key="9">
    <source>
        <dbReference type="ARBA" id="ARBA00031423"/>
    </source>
</evidence>
<dbReference type="PANTHER" id="PTHR32518:SF3">
    <property type="entry name" value="4-ALPHA-GLUCANOTRANSFERASE"/>
    <property type="match status" value="1"/>
</dbReference>
<sequence>MSARLSVSRLLPYGHNLKVLTQSSSFDMVYSNDDNEWTVTIPNYTKNSPYYYSEFSGSVLLRKETFPHLFPSFSTPDVAVELRDQWNDIFEPFSPKFFHDFVYSRPVEERFSLDKLTPPFVYVVLRVKWESIPSGYNVYATGGHALFGKWDTNKAVLLKSAGNSWWECQIPITEIRCPFEYKFFMKNSKKGQVYWENGGNRLFAPLVGGLIGSQKAVVYQEDKVIFPGCYKSAGVKISVSGIRSNSLGCGDLLDIQKVVDFCVKSGLSVVELLSINDYEKNPSTPMSLNAIDPMLINVSSLDNSEDIKELILAGKIEIGDFNWVDREKVIKVKERVLRAVFDKHQNDYTTVTKILFSDEIGTTDVEKFVSENRSWLLPYIVFKTVGMECAPTLENLKKVVLNQTHECVYNVFLQFTAFSQLKCSSHYAKTNHVGLMCNLAFSVDHFSVDTWIHANLFKVDRSIKDPKTNEYFGVPYNWSEMERDGFTLLKTRMELYKTIFPIIKLENTILYFRAWEMIDNKNTGFFDPQNGYTRQELSYKGINDVDRLIYPYIRDHTLELLFGEDKDFVIENYLVDNKNGTFNLAPNYRSEEDISNKTGLRESRASDKKIILGLKKLVKNVCMYSLNDKYVPTPFMLETLSSFLELDDNTKEDLRKIYVDFFERRNVTLWKQQGKKVLNELCDDKAVVVGDAPNDFWQEMKDLKMFCFDSNEYNSIFEIPSKFTIRSYYECYRNDICESMGWTDMKQFCESGMAEQIIERKMEGSQMFVVFNLQDYEALKEDYIRNKNPYLESWVIDDTFKYINHIKVDDLNNDYELIQKIQSIVSKTGRIMN</sequence>
<evidence type="ECO:0000256" key="8">
    <source>
        <dbReference type="ARBA" id="ARBA00023277"/>
    </source>
</evidence>
<dbReference type="InterPro" id="IPR002044">
    <property type="entry name" value="CBM20"/>
</dbReference>
<dbReference type="GO" id="GO:0005975">
    <property type="term" value="P:carbohydrate metabolic process"/>
    <property type="evidence" value="ECO:0007669"/>
    <property type="project" value="InterPro"/>
</dbReference>
<evidence type="ECO:0000256" key="10">
    <source>
        <dbReference type="ARBA" id="ARBA00031501"/>
    </source>
</evidence>
<comment type="similarity">
    <text evidence="3">Belongs to the disproportionating enzyme family.</text>
</comment>
<dbReference type="SMART" id="SM01065">
    <property type="entry name" value="CBM_2"/>
    <property type="match status" value="1"/>
</dbReference>
<dbReference type="KEGG" id="eiv:EIN_246800"/>
<dbReference type="SUPFAM" id="SSF49452">
    <property type="entry name" value="Starch-binding domain-like"/>
    <property type="match status" value="1"/>
</dbReference>
<dbReference type="GO" id="GO:0005737">
    <property type="term" value="C:cytoplasm"/>
    <property type="evidence" value="ECO:0007669"/>
    <property type="project" value="UniProtKB-SubCell"/>
</dbReference>
<comment type="subcellular location">
    <subcellularLocation>
        <location evidence="2">Cytoplasm</location>
    </subcellularLocation>
</comment>
<evidence type="ECO:0000259" key="11">
    <source>
        <dbReference type="PROSITE" id="PS51166"/>
    </source>
</evidence>
<dbReference type="Proteomes" id="UP000014680">
    <property type="component" value="Unassembled WGS sequence"/>
</dbReference>
<dbReference type="InterPro" id="IPR017853">
    <property type="entry name" value="GH"/>
</dbReference>
<dbReference type="OrthoDB" id="6123450at2759"/>
<evidence type="ECO:0000256" key="5">
    <source>
        <dbReference type="ARBA" id="ARBA00022490"/>
    </source>
</evidence>
<dbReference type="GeneID" id="14894081"/>
<dbReference type="PANTHER" id="PTHR32518">
    <property type="match status" value="1"/>
</dbReference>
<organism evidence="12 13">
    <name type="scientific">Entamoeba invadens IP1</name>
    <dbReference type="NCBI Taxonomy" id="370355"/>
    <lineage>
        <taxon>Eukaryota</taxon>
        <taxon>Amoebozoa</taxon>
        <taxon>Evosea</taxon>
        <taxon>Archamoebae</taxon>
        <taxon>Mastigamoebida</taxon>
        <taxon>Entamoebidae</taxon>
        <taxon>Entamoeba</taxon>
    </lineage>
</organism>
<reference evidence="12 13" key="1">
    <citation type="submission" date="2012-10" db="EMBL/GenBank/DDBJ databases">
        <authorList>
            <person name="Zafar N."/>
            <person name="Inman J."/>
            <person name="Hall N."/>
            <person name="Lorenzi H."/>
            <person name="Caler E."/>
        </authorList>
    </citation>
    <scope>NUCLEOTIDE SEQUENCE [LARGE SCALE GENOMIC DNA]</scope>
    <source>
        <strain evidence="12 13">IP1</strain>
    </source>
</reference>
<evidence type="ECO:0000256" key="2">
    <source>
        <dbReference type="ARBA" id="ARBA00004496"/>
    </source>
</evidence>
<dbReference type="InterPro" id="IPR003385">
    <property type="entry name" value="Glyco_hydro_77"/>
</dbReference>
<keyword evidence="8" id="KW-0119">Carbohydrate metabolism</keyword>
<comment type="catalytic activity">
    <reaction evidence="1">
        <text>Transfers a segment of a (1-&gt;4)-alpha-D-glucan to a new position in an acceptor, which may be glucose or a (1-&gt;4)-alpha-D-glucan.</text>
        <dbReference type="EC" id="2.4.1.25"/>
    </reaction>
</comment>
<dbReference type="InterPro" id="IPR013784">
    <property type="entry name" value="Carb-bd-like_fold"/>
</dbReference>
<dbReference type="OMA" id="LESWVID"/>
<gene>
    <name evidence="12" type="ORF">EIN_246800</name>
</gene>
<dbReference type="Pfam" id="PF02446">
    <property type="entry name" value="Glyco_hydro_77"/>
    <property type="match status" value="1"/>
</dbReference>
<dbReference type="SUPFAM" id="SSF51445">
    <property type="entry name" value="(Trans)glycosidases"/>
    <property type="match status" value="1"/>
</dbReference>
<dbReference type="GO" id="GO:0004134">
    <property type="term" value="F:4-alpha-glucanotransferase activity"/>
    <property type="evidence" value="ECO:0007669"/>
    <property type="project" value="UniProtKB-EC"/>
</dbReference>
<dbReference type="Gene3D" id="2.60.40.10">
    <property type="entry name" value="Immunoglobulins"/>
    <property type="match status" value="1"/>
</dbReference>
<keyword evidence="13" id="KW-1185">Reference proteome</keyword>
<proteinExistence type="inferred from homology"/>